<comment type="similarity">
    <text evidence="2">Belongs to the ArsB family.</text>
</comment>
<evidence type="ECO:0000256" key="2">
    <source>
        <dbReference type="ARBA" id="ARBA00006433"/>
    </source>
</evidence>
<feature type="transmembrane region" description="Helical" evidence="8">
    <location>
        <begin position="280"/>
        <end position="298"/>
    </location>
</feature>
<feature type="transmembrane region" description="Helical" evidence="8">
    <location>
        <begin position="53"/>
        <end position="72"/>
    </location>
</feature>
<evidence type="ECO:0000256" key="1">
    <source>
        <dbReference type="ARBA" id="ARBA00004651"/>
    </source>
</evidence>
<dbReference type="Proteomes" id="UP001519272">
    <property type="component" value="Unassembled WGS sequence"/>
</dbReference>
<feature type="transmembrane region" description="Helical" evidence="8">
    <location>
        <begin position="137"/>
        <end position="158"/>
    </location>
</feature>
<feature type="transmembrane region" description="Helical" evidence="8">
    <location>
        <begin position="403"/>
        <end position="429"/>
    </location>
</feature>
<evidence type="ECO:0000313" key="9">
    <source>
        <dbReference type="EMBL" id="MBP1906461.1"/>
    </source>
</evidence>
<feature type="transmembrane region" description="Helical" evidence="8">
    <location>
        <begin position="27"/>
        <end position="46"/>
    </location>
</feature>
<evidence type="ECO:0000256" key="8">
    <source>
        <dbReference type="SAM" id="Phobius"/>
    </source>
</evidence>
<comment type="subcellular location">
    <subcellularLocation>
        <location evidence="1">Cell membrane</location>
        <topology evidence="1">Multi-pass membrane protein</topology>
    </subcellularLocation>
</comment>
<dbReference type="InterPro" id="IPR000802">
    <property type="entry name" value="Arsenical_pump_ArsB"/>
</dbReference>
<organism evidence="9 10">
    <name type="scientific">Paenibacillus turicensis</name>
    <dbReference type="NCBI Taxonomy" id="160487"/>
    <lineage>
        <taxon>Bacteria</taxon>
        <taxon>Bacillati</taxon>
        <taxon>Bacillota</taxon>
        <taxon>Bacilli</taxon>
        <taxon>Bacillales</taxon>
        <taxon>Paenibacillaceae</taxon>
        <taxon>Paenibacillus</taxon>
    </lineage>
</organism>
<dbReference type="PRINTS" id="PR00758">
    <property type="entry name" value="ARSENICPUMP"/>
</dbReference>
<evidence type="ECO:0000256" key="5">
    <source>
        <dbReference type="ARBA" id="ARBA00022849"/>
    </source>
</evidence>
<proteinExistence type="inferred from homology"/>
<feature type="transmembrane region" description="Helical" evidence="8">
    <location>
        <begin position="435"/>
        <end position="456"/>
    </location>
</feature>
<evidence type="ECO:0000256" key="3">
    <source>
        <dbReference type="ARBA" id="ARBA00022475"/>
    </source>
</evidence>
<feature type="transmembrane region" description="Helical" evidence="8">
    <location>
        <begin position="224"/>
        <end position="242"/>
    </location>
</feature>
<reference evidence="9 10" key="1">
    <citation type="submission" date="2021-03" db="EMBL/GenBank/DDBJ databases">
        <title>Genomic Encyclopedia of Type Strains, Phase IV (KMG-IV): sequencing the most valuable type-strain genomes for metagenomic binning, comparative biology and taxonomic classification.</title>
        <authorList>
            <person name="Goeker M."/>
        </authorList>
    </citation>
    <scope>NUCLEOTIDE SEQUENCE [LARGE SCALE GENOMIC DNA]</scope>
    <source>
        <strain evidence="9 10">DSM 14349</strain>
    </source>
</reference>
<evidence type="ECO:0000256" key="7">
    <source>
        <dbReference type="ARBA" id="ARBA00023136"/>
    </source>
</evidence>
<keyword evidence="6 8" id="KW-1133">Transmembrane helix</keyword>
<dbReference type="CDD" id="cd01118">
    <property type="entry name" value="ArsB_permease"/>
    <property type="match status" value="1"/>
</dbReference>
<gene>
    <name evidence="9" type="ORF">J2Z32_003111</name>
</gene>
<feature type="transmembrane region" description="Helical" evidence="8">
    <location>
        <begin position="92"/>
        <end position="125"/>
    </location>
</feature>
<keyword evidence="3" id="KW-1003">Cell membrane</keyword>
<feature type="transmembrane region" description="Helical" evidence="8">
    <location>
        <begin position="318"/>
        <end position="336"/>
    </location>
</feature>
<keyword evidence="5" id="KW-0059">Arsenical resistance</keyword>
<evidence type="ECO:0000256" key="4">
    <source>
        <dbReference type="ARBA" id="ARBA00022692"/>
    </source>
</evidence>
<dbReference type="NCBIfam" id="NF011980">
    <property type="entry name" value="PRK15445.1"/>
    <property type="match status" value="1"/>
</dbReference>
<keyword evidence="10" id="KW-1185">Reference proteome</keyword>
<keyword evidence="4 8" id="KW-0812">Transmembrane</keyword>
<dbReference type="EMBL" id="JAGGKG010000015">
    <property type="protein sequence ID" value="MBP1906461.1"/>
    <property type="molecule type" value="Genomic_DNA"/>
</dbReference>
<feature type="transmembrane region" description="Helical" evidence="8">
    <location>
        <begin position="178"/>
        <end position="200"/>
    </location>
</feature>
<keyword evidence="7 8" id="KW-0472">Membrane</keyword>
<name>A0ABS4FV55_9BACL</name>
<evidence type="ECO:0000313" key="10">
    <source>
        <dbReference type="Proteomes" id="UP001519272"/>
    </source>
</evidence>
<dbReference type="Pfam" id="PF02040">
    <property type="entry name" value="ArsB"/>
    <property type="match status" value="1"/>
</dbReference>
<accession>A0ABS4FV55</accession>
<dbReference type="PANTHER" id="PTHR43302:SF5">
    <property type="entry name" value="TRANSPORTER ARSB-RELATED"/>
    <property type="match status" value="1"/>
</dbReference>
<protein>
    <submittedName>
        <fullName evidence="9">Arsenical pump membrane protein</fullName>
    </submittedName>
</protein>
<comment type="caution">
    <text evidence="9">The sequence shown here is derived from an EMBL/GenBank/DDBJ whole genome shotgun (WGS) entry which is preliminary data.</text>
</comment>
<sequence length="473" mass="50936">MAILTAVLIFLFTLTLVIWQPKGLSIGWSASIGAIIALVCGVVSFVDVGTVTGLIWNATLTFVALIFISLILDEVGLFEWSALHMARLAKGNGTLMFVFVILLGAGVSALFANDGAALIMTPIVLSMVRALNFENKMVLPFVMASGFIADTVSLPLIISNLTNIVSADFFKIGFAEYASVMIVPNFFSMISSLLVLYLCFRKGIPQSYSMEQLKMPREAIKDMTLFKLSWGILALLLIAYFTSEAMGVPVSVIACIAAFLFVLIARKSPHIQTKKLIKEAPWTIVIFSIGMYVVVYGLRNVGLTDALGKVIQAVAEQGVVAATVGMGFIAAFLSSVMNNLPTVLINALAIGGTHTEGIIREALIYANVVGSDLGPKITPIGSLATLIWLHVLSRKGVKITWGYYFKIGILLTLPTLFITLLSLAGWLYLIRTVHLNVIVSTLVVAVIIIGIVFLAIKVLGRKHAMSITENSGA</sequence>
<evidence type="ECO:0000256" key="6">
    <source>
        <dbReference type="ARBA" id="ARBA00022989"/>
    </source>
</evidence>
<dbReference type="NCBIfam" id="TIGR00935">
    <property type="entry name" value="2a45"/>
    <property type="match status" value="1"/>
</dbReference>
<dbReference type="PANTHER" id="PTHR43302">
    <property type="entry name" value="TRANSPORTER ARSB-RELATED"/>
    <property type="match status" value="1"/>
</dbReference>
<feature type="transmembrane region" description="Helical" evidence="8">
    <location>
        <begin position="248"/>
        <end position="268"/>
    </location>
</feature>